<reference evidence="2" key="1">
    <citation type="submission" date="2017-04" db="EMBL/GenBank/DDBJ databases">
        <title>Genome evolution of the luminous symbionts of deep sea anglerfish.</title>
        <authorList>
            <person name="Hendry T.A."/>
        </authorList>
    </citation>
    <scope>NUCLEOTIDE SEQUENCE [LARGE SCALE GENOMIC DNA]</scope>
</reference>
<protein>
    <submittedName>
        <fullName evidence="1">Uncharacterized protein</fullName>
    </submittedName>
</protein>
<dbReference type="Proteomes" id="UP000218160">
    <property type="component" value="Chromosome 1"/>
</dbReference>
<dbReference type="KEGG" id="elux:BTN50_0212"/>
<dbReference type="EMBL" id="CP020660">
    <property type="protein sequence ID" value="ATF08752.1"/>
    <property type="molecule type" value="Genomic_DNA"/>
</dbReference>
<proteinExistence type="predicted"/>
<keyword evidence="2" id="KW-1185">Reference proteome</keyword>
<sequence length="204" mass="23155">MVTLTAPTFTTRAAPARLCCNFRAKASPRNSFGYCGFLLQVILGNINFGISPFLTVRVSVRRDPTAIIRTPRVGRAEYRLLVVRLIIYSSTKHESGHCWHKPIILRGTNTTIVAKFMAAIIARVVFRRRTRCAIHSILISRTAYVTVSRIIIDTIRNISIDVHRFAVITATRYQNNGHNGYRWFPAFTHLSSYDLLASFHVNSF</sequence>
<organism evidence="1 2">
    <name type="scientific">Candidatus Enterovibrio altilux</name>
    <dbReference type="NCBI Taxonomy" id="1927128"/>
    <lineage>
        <taxon>Bacteria</taxon>
        <taxon>Pseudomonadati</taxon>
        <taxon>Pseudomonadota</taxon>
        <taxon>Gammaproteobacteria</taxon>
        <taxon>Vibrionales</taxon>
        <taxon>Vibrionaceae</taxon>
        <taxon>Enterovibrio</taxon>
    </lineage>
</organism>
<accession>A0A291B6X5</accession>
<name>A0A291B6X5_9GAMM</name>
<evidence type="ECO:0000313" key="1">
    <source>
        <dbReference type="EMBL" id="ATF08752.1"/>
    </source>
</evidence>
<evidence type="ECO:0000313" key="2">
    <source>
        <dbReference type="Proteomes" id="UP000218160"/>
    </source>
</evidence>
<gene>
    <name evidence="1" type="ORF">BTN50_0212</name>
</gene>
<dbReference type="AlphaFoldDB" id="A0A291B6X5"/>